<organism evidence="1 2">
    <name type="scientific">Neurospora hispaniola</name>
    <dbReference type="NCBI Taxonomy" id="588809"/>
    <lineage>
        <taxon>Eukaryota</taxon>
        <taxon>Fungi</taxon>
        <taxon>Dikarya</taxon>
        <taxon>Ascomycota</taxon>
        <taxon>Pezizomycotina</taxon>
        <taxon>Sordariomycetes</taxon>
        <taxon>Sordariomycetidae</taxon>
        <taxon>Sordariales</taxon>
        <taxon>Sordariaceae</taxon>
        <taxon>Neurospora</taxon>
    </lineage>
</organism>
<comment type="caution">
    <text evidence="1">The sequence shown here is derived from an EMBL/GenBank/DDBJ whole genome shotgun (WGS) entry which is preliminary data.</text>
</comment>
<protein>
    <submittedName>
        <fullName evidence="1">Uncharacterized protein</fullName>
    </submittedName>
</protein>
<dbReference type="RefSeq" id="XP_062695225.1">
    <property type="nucleotide sequence ID" value="XM_062839963.1"/>
</dbReference>
<reference evidence="1 2" key="1">
    <citation type="journal article" date="2023" name="Mol. Phylogenet. Evol.">
        <title>Genome-scale phylogeny and comparative genomics of the fungal order Sordariales.</title>
        <authorList>
            <person name="Hensen N."/>
            <person name="Bonometti L."/>
            <person name="Westerberg I."/>
            <person name="Brannstrom I.O."/>
            <person name="Guillou S."/>
            <person name="Cros-Aarteil S."/>
            <person name="Calhoun S."/>
            <person name="Haridas S."/>
            <person name="Kuo A."/>
            <person name="Mondo S."/>
            <person name="Pangilinan J."/>
            <person name="Riley R."/>
            <person name="LaButti K."/>
            <person name="Andreopoulos B."/>
            <person name="Lipzen A."/>
            <person name="Chen C."/>
            <person name="Yan M."/>
            <person name="Daum C."/>
            <person name="Ng V."/>
            <person name="Clum A."/>
            <person name="Steindorff A."/>
            <person name="Ohm R.A."/>
            <person name="Martin F."/>
            <person name="Silar P."/>
            <person name="Natvig D.O."/>
            <person name="Lalanne C."/>
            <person name="Gautier V."/>
            <person name="Ament-Velasquez S.L."/>
            <person name="Kruys A."/>
            <person name="Hutchinson M.I."/>
            <person name="Powell A.J."/>
            <person name="Barry K."/>
            <person name="Miller A.N."/>
            <person name="Grigoriev I.V."/>
            <person name="Debuchy R."/>
            <person name="Gladieux P."/>
            <person name="Hiltunen Thoren M."/>
            <person name="Johannesson H."/>
        </authorList>
    </citation>
    <scope>NUCLEOTIDE SEQUENCE [LARGE SCALE GENOMIC DNA]</scope>
    <source>
        <strain evidence="1 2">FGSC 10403</strain>
    </source>
</reference>
<dbReference type="GeneID" id="87877585"/>
<proteinExistence type="predicted"/>
<evidence type="ECO:0000313" key="2">
    <source>
        <dbReference type="Proteomes" id="UP001285908"/>
    </source>
</evidence>
<dbReference type="EMBL" id="JAULSX010000002">
    <property type="protein sequence ID" value="KAK3496961.1"/>
    <property type="molecule type" value="Genomic_DNA"/>
</dbReference>
<dbReference type="AlphaFoldDB" id="A0AAJ0IC04"/>
<dbReference type="Proteomes" id="UP001285908">
    <property type="component" value="Unassembled WGS sequence"/>
</dbReference>
<keyword evidence="2" id="KW-1185">Reference proteome</keyword>
<evidence type="ECO:0000313" key="1">
    <source>
        <dbReference type="EMBL" id="KAK3496961.1"/>
    </source>
</evidence>
<accession>A0AAJ0IC04</accession>
<name>A0AAJ0IC04_9PEZI</name>
<sequence>MALMNVVFDQLIGSFNGDTGTQATFNQLLNRYRPFQAQQLRQQVLLPADWHPHVGRHPAALPALALCADVLDSMLSGAAASTITSRPPTLQISVSEKMDPFFWSTRL</sequence>
<gene>
    <name evidence="1" type="ORF">B0T23DRAFT_426131</name>
</gene>